<proteinExistence type="predicted"/>
<organism evidence="4 5">
    <name type="scientific">Terribacillus saccharophilus</name>
    <dbReference type="NCBI Taxonomy" id="361277"/>
    <lineage>
        <taxon>Bacteria</taxon>
        <taxon>Bacillati</taxon>
        <taxon>Bacillota</taxon>
        <taxon>Bacilli</taxon>
        <taxon>Bacillales</taxon>
        <taxon>Bacillaceae</taxon>
        <taxon>Terribacillus</taxon>
    </lineage>
</organism>
<protein>
    <recommendedName>
        <fullName evidence="3">DUF1541 domain-containing protein</fullName>
    </recommendedName>
</protein>
<reference evidence="4 5" key="1">
    <citation type="submission" date="2017-07" db="EMBL/GenBank/DDBJ databases">
        <title>Isolation and whole genome analysis of endospore-forming bacteria from heroin.</title>
        <authorList>
            <person name="Kalinowski J."/>
            <person name="Ahrens B."/>
            <person name="Al-Dilaimi A."/>
            <person name="Winkler A."/>
            <person name="Wibberg D."/>
            <person name="Schleenbecker U."/>
            <person name="Ruckert C."/>
            <person name="Wolfel R."/>
            <person name="Grass G."/>
        </authorList>
    </citation>
    <scope>NUCLEOTIDE SEQUENCE [LARGE SCALE GENOMIC DNA]</scope>
    <source>
        <strain evidence="4 5">7509</strain>
    </source>
</reference>
<comment type="caution">
    <text evidence="4">The sequence shown here is derived from an EMBL/GenBank/DDBJ whole genome shotgun (WGS) entry which is preliminary data.</text>
</comment>
<sequence length="184" mass="20269">MRIFLILLGAVFMLSACGNDEPQTQDSKGADETEHMQHDESGKLPEGLEEADDPEFPPGSKAIIQANHMEGMKGAETTIVGAFDTYAYEVTYTPTNGGKHVDNHRWVIQEELKEAVDHPLEPGIEATLEADHMEGMKGATAIVEKVEDTTVYMVDYKSTTTGEEVKNHKWLTEGELAPMEDSSD</sequence>
<feature type="domain" description="DUF1541" evidence="3">
    <location>
        <begin position="123"/>
        <end position="173"/>
    </location>
</feature>
<dbReference type="Pfam" id="PF07563">
    <property type="entry name" value="DUF1541"/>
    <property type="match status" value="2"/>
</dbReference>
<feature type="region of interest" description="Disordered" evidence="1">
    <location>
        <begin position="18"/>
        <end position="56"/>
    </location>
</feature>
<feature type="chain" id="PRO_5038860239" description="DUF1541 domain-containing protein" evidence="2">
    <location>
        <begin position="19"/>
        <end position="184"/>
    </location>
</feature>
<dbReference type="InterPro" id="IPR011438">
    <property type="entry name" value="DUF1541"/>
</dbReference>
<feature type="compositionally biased region" description="Basic and acidic residues" evidence="1">
    <location>
        <begin position="28"/>
        <end position="43"/>
    </location>
</feature>
<name>A0A268HAA7_9BACI</name>
<dbReference type="EMBL" id="NPBH01000066">
    <property type="protein sequence ID" value="PAE06799.1"/>
    <property type="molecule type" value="Genomic_DNA"/>
</dbReference>
<gene>
    <name evidence="4" type="ORF">CHI12_14435</name>
</gene>
<keyword evidence="2" id="KW-0732">Signal</keyword>
<feature type="domain" description="DUF1541" evidence="3">
    <location>
        <begin position="58"/>
        <end position="109"/>
    </location>
</feature>
<dbReference type="AlphaFoldDB" id="A0A268HAA7"/>
<dbReference type="PROSITE" id="PS51257">
    <property type="entry name" value="PROKAR_LIPOPROTEIN"/>
    <property type="match status" value="1"/>
</dbReference>
<evidence type="ECO:0000256" key="2">
    <source>
        <dbReference type="SAM" id="SignalP"/>
    </source>
</evidence>
<evidence type="ECO:0000313" key="5">
    <source>
        <dbReference type="Proteomes" id="UP000216475"/>
    </source>
</evidence>
<accession>A0A268HAA7</accession>
<evidence type="ECO:0000313" key="4">
    <source>
        <dbReference type="EMBL" id="PAE06799.1"/>
    </source>
</evidence>
<dbReference type="RefSeq" id="WP_095271991.1">
    <property type="nucleotide sequence ID" value="NZ_JBIVTN010000004.1"/>
</dbReference>
<feature type="signal peptide" evidence="2">
    <location>
        <begin position="1"/>
        <end position="18"/>
    </location>
</feature>
<dbReference type="Proteomes" id="UP000216475">
    <property type="component" value="Unassembled WGS sequence"/>
</dbReference>
<evidence type="ECO:0000256" key="1">
    <source>
        <dbReference type="SAM" id="MobiDB-lite"/>
    </source>
</evidence>
<dbReference type="Gene3D" id="2.30.30.1210">
    <property type="entry name" value="Domain of unknown function DUF1541"/>
    <property type="match status" value="1"/>
</dbReference>
<evidence type="ECO:0000259" key="3">
    <source>
        <dbReference type="Pfam" id="PF07563"/>
    </source>
</evidence>